<dbReference type="InterPro" id="IPR036736">
    <property type="entry name" value="ACP-like_sf"/>
</dbReference>
<dbReference type="InterPro" id="IPR009081">
    <property type="entry name" value="PP-bd_ACP"/>
</dbReference>
<name>A0A6M0RJA2_9CYAN</name>
<dbReference type="SUPFAM" id="SSF47336">
    <property type="entry name" value="ACP-like"/>
    <property type="match status" value="1"/>
</dbReference>
<evidence type="ECO:0000313" key="3">
    <source>
        <dbReference type="Proteomes" id="UP000481033"/>
    </source>
</evidence>
<dbReference type="AlphaFoldDB" id="A0A6M0RJA2"/>
<feature type="domain" description="Carrier" evidence="1">
    <location>
        <begin position="16"/>
        <end position="72"/>
    </location>
</feature>
<gene>
    <name evidence="2" type="ORF">DXZ20_09280</name>
</gene>
<organism evidence="2 3">
    <name type="scientific">Adonisia turfae CCMR0081</name>
    <dbReference type="NCBI Taxonomy" id="2292702"/>
    <lineage>
        <taxon>Bacteria</taxon>
        <taxon>Bacillati</taxon>
        <taxon>Cyanobacteriota</taxon>
        <taxon>Adonisia</taxon>
        <taxon>Adonisia turfae</taxon>
    </lineage>
</organism>
<dbReference type="Proteomes" id="UP000481033">
    <property type="component" value="Unassembled WGS sequence"/>
</dbReference>
<comment type="caution">
    <text evidence="2">The sequence shown here is derived from an EMBL/GenBank/DDBJ whole genome shotgun (WGS) entry which is preliminary data.</text>
</comment>
<evidence type="ECO:0000313" key="2">
    <source>
        <dbReference type="EMBL" id="NEZ55862.1"/>
    </source>
</evidence>
<dbReference type="Gene3D" id="1.10.1200.10">
    <property type="entry name" value="ACP-like"/>
    <property type="match status" value="1"/>
</dbReference>
<dbReference type="Pfam" id="PF00550">
    <property type="entry name" value="PP-binding"/>
    <property type="match status" value="1"/>
</dbReference>
<reference evidence="2 3" key="1">
    <citation type="journal article" date="2020" name="Microb. Ecol.">
        <title>Ecogenomics of the Marine Benthic Filamentous Cyanobacterium Adonisia.</title>
        <authorList>
            <person name="Walter J.M."/>
            <person name="Coutinho F.H."/>
            <person name="Leomil L."/>
            <person name="Hargreaves P.I."/>
            <person name="Campeao M.E."/>
            <person name="Vieira V.V."/>
            <person name="Silva B.S."/>
            <person name="Fistarol G.O."/>
            <person name="Salomon P.S."/>
            <person name="Sawabe T."/>
            <person name="Mino S."/>
            <person name="Hosokawa M."/>
            <person name="Miyashita H."/>
            <person name="Maruyama F."/>
            <person name="van Verk M.C."/>
            <person name="Dutilh B.E."/>
            <person name="Thompson C.C."/>
            <person name="Thompson F.L."/>
        </authorList>
    </citation>
    <scope>NUCLEOTIDE SEQUENCE [LARGE SCALE GENOMIC DNA]</scope>
    <source>
        <strain evidence="2 3">CCMR0081</strain>
    </source>
</reference>
<proteinExistence type="predicted"/>
<keyword evidence="3" id="KW-1185">Reference proteome</keyword>
<protein>
    <submittedName>
        <fullName evidence="2">Acyl carrier protein</fullName>
    </submittedName>
</protein>
<dbReference type="EMBL" id="QXHD01000004">
    <property type="protein sequence ID" value="NEZ55862.1"/>
    <property type="molecule type" value="Genomic_DNA"/>
</dbReference>
<evidence type="ECO:0000259" key="1">
    <source>
        <dbReference type="Pfam" id="PF00550"/>
    </source>
</evidence>
<sequence>MNALQPMNVLMDILYELGIPTDELNPDSFLYKDLQLDSTEIVEVAVVLKQKFGVRIKLEGRRDKTLSEVCDLINSSISKDSENAS</sequence>
<dbReference type="RefSeq" id="WP_163666334.1">
    <property type="nucleotide sequence ID" value="NZ_QXHD01000004.1"/>
</dbReference>
<accession>A0A6M0RJA2</accession>